<keyword evidence="2" id="KW-0238">DNA-binding</keyword>
<evidence type="ECO:0000313" key="7">
    <source>
        <dbReference type="EMBL" id="MBF2735703.1"/>
    </source>
</evidence>
<keyword evidence="8" id="KW-1185">Reference proteome</keyword>
<dbReference type="SMART" id="SM00346">
    <property type="entry name" value="HTH_ICLR"/>
    <property type="match status" value="1"/>
</dbReference>
<feature type="binding site" evidence="4">
    <location>
        <position position="380"/>
    </location>
    <ligand>
        <name>substrate</name>
    </ligand>
</feature>
<keyword evidence="4" id="KW-0479">Metal-binding</keyword>
<feature type="binding site" evidence="4">
    <location>
        <position position="382"/>
    </location>
    <ligand>
        <name>substrate</name>
    </ligand>
</feature>
<dbReference type="InterPro" id="IPR050707">
    <property type="entry name" value="HTH_MetabolicPath_Reg"/>
</dbReference>
<dbReference type="Pfam" id="PF01614">
    <property type="entry name" value="IclR_C"/>
    <property type="match status" value="1"/>
</dbReference>
<dbReference type="PANTHER" id="PTHR30136:SF35">
    <property type="entry name" value="HTH-TYPE TRANSCRIPTIONAL REGULATOR RV1719"/>
    <property type="match status" value="1"/>
</dbReference>
<dbReference type="InterPro" id="IPR005471">
    <property type="entry name" value="Tscrpt_reg_IclR_N"/>
</dbReference>
<dbReference type="Gene3D" id="2.120.10.30">
    <property type="entry name" value="TolB, C-terminal domain"/>
    <property type="match status" value="1"/>
</dbReference>
<dbReference type="GO" id="GO:0045892">
    <property type="term" value="P:negative regulation of DNA-templated transcription"/>
    <property type="evidence" value="ECO:0007669"/>
    <property type="project" value="TreeGrafter"/>
</dbReference>
<keyword evidence="3" id="KW-0804">Transcription</keyword>
<sequence length="560" mass="60559">MAKRGPERKKDGGVRPPEALSATLAKGLDVLDALERAGRPLTLGDLCARLRLSKPTAHRLLATLAAYGFVRRDGRNGYRLGMRLFEMSQQAGQDLDLRGHAGPAMEELHRQSGETVTLAIYADGAAVCIDEFASVHHMREQNRIGQRIPLFHTAVGKALVAGLPYPERQELLGRVGERELANQRLDSLAKLSANLDLVSARGYAMELEDHIPGIIGVAAPIVDHRGLAIAAIGLTGPTSRLDRDRLHELGPVLIETARAASLQAGGAPRPVCRVPKPRQRPAKGLQVVAATESLIGESPLPDPAGGRLYWVDICKPAIHSCELATGALTTFMPGEMVSALALTADGLLVAARSGLRLVDPATGEPLRTLAHPEAGRPANRYNDGRLDSEGRFWVGSLSILGEENAGALHRLDPDGGCRRMEKDLTLPNAMDWAPDESLMYLVETSRRLVYAYEFDRGSGAIAGRRVLIECPADRPGEPVGMAVDAEGCIWLSYWDGWRLERYAPEGKLMETRWMSVPRPTGIAFGAGPEPVLYCASARIRISREVLRQAPDSGAMFALPV</sequence>
<feature type="binding site" evidence="4">
    <location>
        <position position="297"/>
    </location>
    <ligand>
        <name>a divalent metal cation</name>
        <dbReference type="ChEBI" id="CHEBI:60240"/>
    </ligand>
</feature>
<dbReference type="PRINTS" id="PR01790">
    <property type="entry name" value="SMP30FAMILY"/>
</dbReference>
<dbReference type="GO" id="GO:0046872">
    <property type="term" value="F:metal ion binding"/>
    <property type="evidence" value="ECO:0007669"/>
    <property type="project" value="UniProtKB-KW"/>
</dbReference>
<evidence type="ECO:0000256" key="4">
    <source>
        <dbReference type="PIRSR" id="PIRSR605511-2"/>
    </source>
</evidence>
<dbReference type="Pfam" id="PF08450">
    <property type="entry name" value="SGL"/>
    <property type="match status" value="1"/>
</dbReference>
<dbReference type="Proteomes" id="UP000604381">
    <property type="component" value="Unassembled WGS sequence"/>
</dbReference>
<dbReference type="InterPro" id="IPR013658">
    <property type="entry name" value="SGL"/>
</dbReference>
<dbReference type="EMBL" id="JADHEI010000050">
    <property type="protein sequence ID" value="MBF2735703.1"/>
    <property type="molecule type" value="Genomic_DNA"/>
</dbReference>
<dbReference type="InterPro" id="IPR029016">
    <property type="entry name" value="GAF-like_dom_sf"/>
</dbReference>
<evidence type="ECO:0000256" key="2">
    <source>
        <dbReference type="ARBA" id="ARBA00023125"/>
    </source>
</evidence>
<dbReference type="Gene3D" id="3.30.450.40">
    <property type="match status" value="1"/>
</dbReference>
<dbReference type="Pfam" id="PF09339">
    <property type="entry name" value="HTH_IclR"/>
    <property type="match status" value="1"/>
</dbReference>
<keyword evidence="4" id="KW-0862">Zinc</keyword>
<comment type="cofactor">
    <cofactor evidence="4">
        <name>Zn(2+)</name>
        <dbReference type="ChEBI" id="CHEBI:29105"/>
    </cofactor>
    <text evidence="4">Binds 1 divalent metal cation per subunit.</text>
</comment>
<dbReference type="SUPFAM" id="SSF63829">
    <property type="entry name" value="Calcium-dependent phosphotriesterase"/>
    <property type="match status" value="1"/>
</dbReference>
<dbReference type="InterPro" id="IPR005511">
    <property type="entry name" value="SMP-30"/>
</dbReference>
<dbReference type="SUPFAM" id="SSF46785">
    <property type="entry name" value="Winged helix' DNA-binding domain"/>
    <property type="match status" value="1"/>
</dbReference>
<dbReference type="InterPro" id="IPR036388">
    <property type="entry name" value="WH-like_DNA-bd_sf"/>
</dbReference>
<feature type="domain" description="HTH iclR-type" evidence="5">
    <location>
        <begin position="21"/>
        <end position="82"/>
    </location>
</feature>
<feature type="binding site" evidence="4">
    <location>
        <position position="428"/>
    </location>
    <ligand>
        <name>a divalent metal cation</name>
        <dbReference type="ChEBI" id="CHEBI:60240"/>
    </ligand>
</feature>
<dbReference type="InterPro" id="IPR011042">
    <property type="entry name" value="6-blade_b-propeller_TolB-like"/>
</dbReference>
<dbReference type="GO" id="GO:0003677">
    <property type="term" value="F:DNA binding"/>
    <property type="evidence" value="ECO:0007669"/>
    <property type="project" value="UniProtKB-KW"/>
</dbReference>
<name>A0A930UDS1_9GAMM</name>
<protein>
    <submittedName>
        <fullName evidence="7">SMP-30/gluconolactonase/LRE family protein</fullName>
    </submittedName>
</protein>
<dbReference type="PROSITE" id="PS51078">
    <property type="entry name" value="ICLR_ED"/>
    <property type="match status" value="1"/>
</dbReference>
<dbReference type="PANTHER" id="PTHR30136">
    <property type="entry name" value="HELIX-TURN-HELIX TRANSCRIPTIONAL REGULATOR, ICLR FAMILY"/>
    <property type="match status" value="1"/>
</dbReference>
<feature type="domain" description="IclR-ED" evidence="6">
    <location>
        <begin position="83"/>
        <end position="266"/>
    </location>
</feature>
<dbReference type="AlphaFoldDB" id="A0A930UDS1"/>
<dbReference type="InterPro" id="IPR036390">
    <property type="entry name" value="WH_DNA-bd_sf"/>
</dbReference>
<dbReference type="InterPro" id="IPR014757">
    <property type="entry name" value="Tscrpt_reg_IclR_C"/>
</dbReference>
<evidence type="ECO:0000259" key="6">
    <source>
        <dbReference type="PROSITE" id="PS51078"/>
    </source>
</evidence>
<organism evidence="7 8">
    <name type="scientific">Candidatus Amphirhobacter heronislandensis</name>
    <dbReference type="NCBI Taxonomy" id="1732024"/>
    <lineage>
        <taxon>Bacteria</taxon>
        <taxon>Pseudomonadati</taxon>
        <taxon>Pseudomonadota</taxon>
        <taxon>Gammaproteobacteria</taxon>
        <taxon>Candidatus Tethybacterales</taxon>
        <taxon>Candidatus Tethybacteraceae</taxon>
        <taxon>Candidatus Amphirhobacter</taxon>
    </lineage>
</organism>
<gene>
    <name evidence="7" type="ORF">ISN26_06485</name>
</gene>
<dbReference type="GO" id="GO:0003700">
    <property type="term" value="F:DNA-binding transcription factor activity"/>
    <property type="evidence" value="ECO:0007669"/>
    <property type="project" value="TreeGrafter"/>
</dbReference>
<dbReference type="SUPFAM" id="SSF55781">
    <property type="entry name" value="GAF domain-like"/>
    <property type="match status" value="1"/>
</dbReference>
<keyword evidence="1" id="KW-0805">Transcription regulation</keyword>
<comment type="caution">
    <text evidence="7">The sequence shown here is derived from an EMBL/GenBank/DDBJ whole genome shotgun (WGS) entry which is preliminary data.</text>
</comment>
<dbReference type="Gene3D" id="1.10.10.10">
    <property type="entry name" value="Winged helix-like DNA-binding domain superfamily/Winged helix DNA-binding domain"/>
    <property type="match status" value="1"/>
</dbReference>
<proteinExistence type="predicted"/>
<evidence type="ECO:0000256" key="3">
    <source>
        <dbReference type="ARBA" id="ARBA00023163"/>
    </source>
</evidence>
<reference evidence="7" key="1">
    <citation type="submission" date="2020-10" db="EMBL/GenBank/DDBJ databases">
        <title>An improved Amphimedon queenslandica hologenome assembly reveals how three proteobacterial symbionts can extend the metabolic phenotypic of their marine sponge host.</title>
        <authorList>
            <person name="Degnan B."/>
            <person name="Degnan S."/>
            <person name="Xiang X."/>
        </authorList>
    </citation>
    <scope>NUCLEOTIDE SEQUENCE</scope>
    <source>
        <strain evidence="7">AqS2</strain>
    </source>
</reference>
<evidence type="ECO:0000313" key="8">
    <source>
        <dbReference type="Proteomes" id="UP000604381"/>
    </source>
</evidence>
<dbReference type="PROSITE" id="PS51077">
    <property type="entry name" value="HTH_ICLR"/>
    <property type="match status" value="1"/>
</dbReference>
<evidence type="ECO:0000259" key="5">
    <source>
        <dbReference type="PROSITE" id="PS51077"/>
    </source>
</evidence>
<evidence type="ECO:0000256" key="1">
    <source>
        <dbReference type="ARBA" id="ARBA00023015"/>
    </source>
</evidence>
<accession>A0A930UDS1</accession>